<comment type="similarity">
    <text evidence="1 2">Belongs to the UPF0251 family.</text>
</comment>
<evidence type="ECO:0000256" key="2">
    <source>
        <dbReference type="HAMAP-Rule" id="MF_00674"/>
    </source>
</evidence>
<dbReference type="Pfam" id="PF02001">
    <property type="entry name" value="DUF134"/>
    <property type="match status" value="1"/>
</dbReference>
<dbReference type="EMBL" id="CP098400">
    <property type="protein sequence ID" value="URW80307.1"/>
    <property type="molecule type" value="Genomic_DNA"/>
</dbReference>
<organism evidence="3 4">
    <name type="scientific">Xiashengella succiniciproducens</name>
    <dbReference type="NCBI Taxonomy" id="2949635"/>
    <lineage>
        <taxon>Bacteria</taxon>
        <taxon>Pseudomonadati</taxon>
        <taxon>Bacteroidota</taxon>
        <taxon>Bacteroidia</taxon>
        <taxon>Marinilabiliales</taxon>
        <taxon>Marinilabiliaceae</taxon>
        <taxon>Xiashengella</taxon>
    </lineage>
</organism>
<reference evidence="3" key="2">
    <citation type="submission" date="2022-06" db="EMBL/GenBank/DDBJ databases">
        <title>Xiashengella guii gen. nov. sp. nov., a bacterium isolated form anaerobic digestion tank.</title>
        <authorList>
            <person name="Huang H."/>
        </authorList>
    </citation>
    <scope>NUCLEOTIDE SEQUENCE</scope>
    <source>
        <strain evidence="3">Ai-910</strain>
    </source>
</reference>
<dbReference type="KEGG" id="alkq:M9189_02930"/>
<name>A0A9J6ZRV2_9BACT</name>
<sequence length="131" mass="15096">MARTKKNRLIQMAPDFGGFIPQGIQNRNGKEVHINFEEYEALNLCDYELLTQAEAAKMMNVSRPTFTRIYESVRRKIAKAFIEGSPIRFEGGNVEIASWYKCEHCKITFTLVENSPKVCPLCKNYIITENK</sequence>
<dbReference type="PANTHER" id="PTHR37478:SF2">
    <property type="entry name" value="UPF0251 PROTEIN TK0562"/>
    <property type="match status" value="1"/>
</dbReference>
<protein>
    <recommendedName>
        <fullName evidence="2">UPF0251 protein M9189_02930</fullName>
    </recommendedName>
</protein>
<dbReference type="Proteomes" id="UP001056426">
    <property type="component" value="Chromosome"/>
</dbReference>
<dbReference type="HAMAP" id="MF_00674">
    <property type="entry name" value="UPF0251"/>
    <property type="match status" value="1"/>
</dbReference>
<evidence type="ECO:0000256" key="1">
    <source>
        <dbReference type="ARBA" id="ARBA00009350"/>
    </source>
</evidence>
<dbReference type="InterPro" id="IPR002852">
    <property type="entry name" value="UPF0251"/>
</dbReference>
<keyword evidence="4" id="KW-1185">Reference proteome</keyword>
<accession>A0A9J6ZRV2</accession>
<dbReference type="AlphaFoldDB" id="A0A9J6ZRV2"/>
<gene>
    <name evidence="3" type="ORF">M9189_02930</name>
</gene>
<dbReference type="PANTHER" id="PTHR37478">
    <property type="match status" value="1"/>
</dbReference>
<proteinExistence type="inferred from homology"/>
<evidence type="ECO:0000313" key="4">
    <source>
        <dbReference type="Proteomes" id="UP001056426"/>
    </source>
</evidence>
<reference evidence="3" key="1">
    <citation type="submission" date="2022-05" db="EMBL/GenBank/DDBJ databases">
        <authorList>
            <person name="Sun X."/>
        </authorList>
    </citation>
    <scope>NUCLEOTIDE SEQUENCE</scope>
    <source>
        <strain evidence="3">Ai-910</strain>
    </source>
</reference>
<evidence type="ECO:0000313" key="3">
    <source>
        <dbReference type="EMBL" id="URW80307.1"/>
    </source>
</evidence>
<dbReference type="RefSeq" id="WP_250724447.1">
    <property type="nucleotide sequence ID" value="NZ_CP098400.1"/>
</dbReference>